<dbReference type="Pfam" id="PF02080">
    <property type="entry name" value="TrkA_C"/>
    <property type="match status" value="1"/>
</dbReference>
<feature type="transmembrane region" description="Helical" evidence="10">
    <location>
        <begin position="273"/>
        <end position="291"/>
    </location>
</feature>
<dbReference type="AlphaFoldDB" id="A0A7U4DPA8"/>
<feature type="domain" description="RCK C-terminal" evidence="11">
    <location>
        <begin position="403"/>
        <end position="484"/>
    </location>
</feature>
<feature type="transmembrane region" description="Helical" evidence="10">
    <location>
        <begin position="361"/>
        <end position="385"/>
    </location>
</feature>
<evidence type="ECO:0000256" key="2">
    <source>
        <dbReference type="ARBA" id="ARBA00022448"/>
    </source>
</evidence>
<evidence type="ECO:0000259" key="11">
    <source>
        <dbReference type="PROSITE" id="PS51202"/>
    </source>
</evidence>
<feature type="transmembrane region" description="Helical" evidence="10">
    <location>
        <begin position="90"/>
        <end position="112"/>
    </location>
</feature>
<keyword evidence="4" id="KW-1003">Cell membrane</keyword>
<feature type="transmembrane region" description="Helical" evidence="10">
    <location>
        <begin position="32"/>
        <end position="52"/>
    </location>
</feature>
<dbReference type="GO" id="GO:0015297">
    <property type="term" value="F:antiporter activity"/>
    <property type="evidence" value="ECO:0007669"/>
    <property type="project" value="UniProtKB-KW"/>
</dbReference>
<dbReference type="RefSeq" id="WP_015724400.1">
    <property type="nucleotide sequence ID" value="NC_014972.1"/>
</dbReference>
<dbReference type="GO" id="GO:0008324">
    <property type="term" value="F:monoatomic cation transmembrane transporter activity"/>
    <property type="evidence" value="ECO:0007669"/>
    <property type="project" value="InterPro"/>
</dbReference>
<keyword evidence="5" id="KW-0630">Potassium</keyword>
<dbReference type="KEGG" id="dpr:Despr_1707"/>
<gene>
    <name evidence="12" type="ordered locus">Despr_1707</name>
</gene>
<sequence length="580" mass="61102">MFSINTIVFVTGVLLLLGIGSSKFSARIGMPVLVLFLGVGMLAGSEGLGGIAFEDYHFANSIGSVALALILFDGGLRTSVRSVHAAWRPALSLSTLGVLLTSVFTGLAASWVLEVPVLHGMLLGAIVGSTDAAAVFSILRTSGLRLSRRLTATLEVESGSNDPMAIFLTVGLIGLIMGTADSVPGILLLFVLQFGVGGLVGIGIGYGAAWVVNRSNLDYPGLYPILVLAFGLLAFGLAAVLGGSGFLAVYIAGIVLGNSSLVYRNGIFLFHDAAAWLGQIVLFVMLGMLSFPSRLVEVAMDGLVIALVLIFLARPVAVACSAFWFRFNLRELSFLSWVGLKGAVPITLATFPLLAGMEGGGLIFNVVFFVVLVSAITQGWSLPLVARWLKLGVRIESTSPLTVEINALRHVDGEIVEYRVGAHSPVAGKALRDLALPYEVTVTLVVRGSEVIMPRGRTVLEPGDQVFVAMRRKVKPLLDCLFDTCAEPVILTPGQRIAFRADHTIGQLCGFFTLTCPSDPDRTLAALVEAAKSGPPARLGPFLVASGSDAGLVTLIFSPDNVEQLPGCECIPPGKMVDPL</sequence>
<protein>
    <submittedName>
        <fullName evidence="12">Potassium/proton antiporter, CPA1 family</fullName>
    </submittedName>
</protein>
<dbReference type="Pfam" id="PF00999">
    <property type="entry name" value="Na_H_Exchanger"/>
    <property type="match status" value="1"/>
</dbReference>
<keyword evidence="2" id="KW-0813">Transport</keyword>
<feature type="transmembrane region" description="Helical" evidence="10">
    <location>
        <begin position="221"/>
        <end position="241"/>
    </location>
</feature>
<name>A0A7U4DPA8_DESPD</name>
<feature type="transmembrane region" description="Helical" evidence="10">
    <location>
        <begin position="6"/>
        <end position="25"/>
    </location>
</feature>
<dbReference type="EMBL" id="CP002364">
    <property type="protein sequence ID" value="ADW17859.1"/>
    <property type="molecule type" value="Genomic_DNA"/>
</dbReference>
<feature type="transmembrane region" description="Helical" evidence="10">
    <location>
        <begin position="332"/>
        <end position="355"/>
    </location>
</feature>
<evidence type="ECO:0000256" key="3">
    <source>
        <dbReference type="ARBA" id="ARBA00022449"/>
    </source>
</evidence>
<proteinExistence type="predicted"/>
<dbReference type="InterPro" id="IPR036721">
    <property type="entry name" value="RCK_C_sf"/>
</dbReference>
<feature type="transmembrane region" description="Helical" evidence="10">
    <location>
        <begin position="160"/>
        <end position="180"/>
    </location>
</feature>
<dbReference type="Proteomes" id="UP000006365">
    <property type="component" value="Chromosome"/>
</dbReference>
<dbReference type="Gene3D" id="3.30.70.1450">
    <property type="entry name" value="Regulator of K+ conductance, C-terminal domain"/>
    <property type="match status" value="1"/>
</dbReference>
<accession>A0A7U4DPA8</accession>
<dbReference type="PANTHER" id="PTHR32507:SF7">
    <property type="entry name" value="K(+)_H(+) ANTIPORTER NHAP2"/>
    <property type="match status" value="1"/>
</dbReference>
<dbReference type="NCBIfam" id="NF003716">
    <property type="entry name" value="PRK05326.1-3"/>
    <property type="match status" value="1"/>
</dbReference>
<keyword evidence="9 10" id="KW-0472">Membrane</keyword>
<evidence type="ECO:0000256" key="9">
    <source>
        <dbReference type="ARBA" id="ARBA00023136"/>
    </source>
</evidence>
<dbReference type="GO" id="GO:0006813">
    <property type="term" value="P:potassium ion transport"/>
    <property type="evidence" value="ECO:0007669"/>
    <property type="project" value="UniProtKB-KW"/>
</dbReference>
<keyword evidence="8" id="KW-0406">Ion transport</keyword>
<keyword evidence="13" id="KW-1185">Reference proteome</keyword>
<feature type="transmembrane region" description="Helical" evidence="10">
    <location>
        <begin position="303"/>
        <end position="325"/>
    </location>
</feature>
<evidence type="ECO:0000256" key="6">
    <source>
        <dbReference type="ARBA" id="ARBA00022692"/>
    </source>
</evidence>
<reference evidence="12 13" key="1">
    <citation type="journal article" date="2011" name="Stand. Genomic Sci.">
        <title>Complete genome sequence of Desulfobulbus propionicus type strain (1pr3).</title>
        <authorList>
            <person name="Pagani I."/>
            <person name="Lapidus A."/>
            <person name="Nolan M."/>
            <person name="Lucas S."/>
            <person name="Hammon N."/>
            <person name="Deshpande S."/>
            <person name="Cheng J.F."/>
            <person name="Chertkov O."/>
            <person name="Davenport K."/>
            <person name="Tapia R."/>
            <person name="Han C."/>
            <person name="Goodwin L."/>
            <person name="Pitluck S."/>
            <person name="Liolios K."/>
            <person name="Mavromatis K."/>
            <person name="Ivanova N."/>
            <person name="Mikhailova N."/>
            <person name="Pati A."/>
            <person name="Chen A."/>
            <person name="Palaniappan K."/>
            <person name="Land M."/>
            <person name="Hauser L."/>
            <person name="Chang Y.J."/>
            <person name="Jeffries C.D."/>
            <person name="Detter J.C."/>
            <person name="Brambilla E."/>
            <person name="Kannan K.P."/>
            <person name="Djao O.D."/>
            <person name="Rohde M."/>
            <person name="Pukall R."/>
            <person name="Spring S."/>
            <person name="Goker M."/>
            <person name="Sikorski J."/>
            <person name="Woyke T."/>
            <person name="Bristow J."/>
            <person name="Eisen J.A."/>
            <person name="Markowitz V."/>
            <person name="Hugenholtz P."/>
            <person name="Kyrpides N.C."/>
            <person name="Klenk H.P."/>
        </authorList>
    </citation>
    <scope>NUCLEOTIDE SEQUENCE [LARGE SCALE GENOMIC DNA]</scope>
    <source>
        <strain evidence="13">ATCC 33891 / DSM 2032 / 1pr3</strain>
    </source>
</reference>
<keyword evidence="7 10" id="KW-1133">Transmembrane helix</keyword>
<feature type="transmembrane region" description="Helical" evidence="10">
    <location>
        <begin position="186"/>
        <end position="209"/>
    </location>
</feature>
<organism evidence="12 13">
    <name type="scientific">Desulfobulbus propionicus (strain ATCC 33891 / DSM 2032 / VKM B-1956 / 1pr3)</name>
    <dbReference type="NCBI Taxonomy" id="577650"/>
    <lineage>
        <taxon>Bacteria</taxon>
        <taxon>Pseudomonadati</taxon>
        <taxon>Thermodesulfobacteriota</taxon>
        <taxon>Desulfobulbia</taxon>
        <taxon>Desulfobulbales</taxon>
        <taxon>Desulfobulbaceae</taxon>
        <taxon>Desulfobulbus</taxon>
    </lineage>
</organism>
<feature type="transmembrane region" description="Helical" evidence="10">
    <location>
        <begin position="118"/>
        <end position="139"/>
    </location>
</feature>
<dbReference type="Gene3D" id="1.20.1530.20">
    <property type="match status" value="1"/>
</dbReference>
<dbReference type="SUPFAM" id="SSF116726">
    <property type="entry name" value="TrkA C-terminal domain-like"/>
    <property type="match status" value="1"/>
</dbReference>
<dbReference type="InterPro" id="IPR006037">
    <property type="entry name" value="RCK_C"/>
</dbReference>
<dbReference type="InterPro" id="IPR038770">
    <property type="entry name" value="Na+/solute_symporter_sf"/>
</dbReference>
<evidence type="ECO:0000256" key="7">
    <source>
        <dbReference type="ARBA" id="ARBA00022989"/>
    </source>
</evidence>
<keyword evidence="6 10" id="KW-0812">Transmembrane</keyword>
<dbReference type="GO" id="GO:1902600">
    <property type="term" value="P:proton transmembrane transport"/>
    <property type="evidence" value="ECO:0007669"/>
    <property type="project" value="InterPro"/>
</dbReference>
<dbReference type="NCBIfam" id="NF003715">
    <property type="entry name" value="PRK05326.1-2"/>
    <property type="match status" value="1"/>
</dbReference>
<keyword evidence="5" id="KW-0633">Potassium transport</keyword>
<feature type="transmembrane region" description="Helical" evidence="10">
    <location>
        <begin position="247"/>
        <end position="266"/>
    </location>
</feature>
<comment type="subcellular location">
    <subcellularLocation>
        <location evidence="1">Cell membrane</location>
        <topology evidence="1">Multi-pass membrane protein</topology>
    </subcellularLocation>
</comment>
<evidence type="ECO:0000256" key="8">
    <source>
        <dbReference type="ARBA" id="ARBA00023065"/>
    </source>
</evidence>
<evidence type="ECO:0000256" key="10">
    <source>
        <dbReference type="SAM" id="Phobius"/>
    </source>
</evidence>
<evidence type="ECO:0000313" key="12">
    <source>
        <dbReference type="EMBL" id="ADW17859.1"/>
    </source>
</evidence>
<dbReference type="PROSITE" id="PS51202">
    <property type="entry name" value="RCK_C"/>
    <property type="match status" value="1"/>
</dbReference>
<evidence type="ECO:0000256" key="4">
    <source>
        <dbReference type="ARBA" id="ARBA00022475"/>
    </source>
</evidence>
<dbReference type="InterPro" id="IPR006153">
    <property type="entry name" value="Cation/H_exchanger_TM"/>
</dbReference>
<evidence type="ECO:0000256" key="1">
    <source>
        <dbReference type="ARBA" id="ARBA00004651"/>
    </source>
</evidence>
<dbReference type="PANTHER" id="PTHR32507">
    <property type="entry name" value="NA(+)/H(+) ANTIPORTER 1"/>
    <property type="match status" value="1"/>
</dbReference>
<evidence type="ECO:0000313" key="13">
    <source>
        <dbReference type="Proteomes" id="UP000006365"/>
    </source>
</evidence>
<dbReference type="GO" id="GO:0005886">
    <property type="term" value="C:plasma membrane"/>
    <property type="evidence" value="ECO:0007669"/>
    <property type="project" value="UniProtKB-SubCell"/>
</dbReference>
<evidence type="ECO:0000256" key="5">
    <source>
        <dbReference type="ARBA" id="ARBA00022538"/>
    </source>
</evidence>
<feature type="transmembrane region" description="Helical" evidence="10">
    <location>
        <begin position="58"/>
        <end position="78"/>
    </location>
</feature>
<keyword evidence="3" id="KW-0050">Antiport</keyword>